<comment type="caution">
    <text evidence="3">The sequence shown here is derived from an EMBL/GenBank/DDBJ whole genome shotgun (WGS) entry which is preliminary data.</text>
</comment>
<dbReference type="EMBL" id="JACJJG010000049">
    <property type="protein sequence ID" value="MBM6674027.1"/>
    <property type="molecule type" value="Genomic_DNA"/>
</dbReference>
<name>A0A938WRT6_9BACT</name>
<dbReference type="InterPro" id="IPR050194">
    <property type="entry name" value="Glycosyltransferase_grp1"/>
</dbReference>
<evidence type="ECO:0000313" key="4">
    <source>
        <dbReference type="Proteomes" id="UP000706891"/>
    </source>
</evidence>
<dbReference type="Pfam" id="PF00534">
    <property type="entry name" value="Glycos_transf_1"/>
    <property type="match status" value="1"/>
</dbReference>
<dbReference type="InterPro" id="IPR001296">
    <property type="entry name" value="Glyco_trans_1"/>
</dbReference>
<organism evidence="3 4">
    <name type="scientific">Marseilla massiliensis</name>
    <dbReference type="NCBI Taxonomy" id="1841864"/>
    <lineage>
        <taxon>Bacteria</taxon>
        <taxon>Pseudomonadati</taxon>
        <taxon>Bacteroidota</taxon>
        <taxon>Bacteroidia</taxon>
        <taxon>Bacteroidales</taxon>
        <taxon>Prevotellaceae</taxon>
        <taxon>Marseilla</taxon>
    </lineage>
</organism>
<gene>
    <name evidence="3" type="ORF">H6A34_09085</name>
</gene>
<dbReference type="AlphaFoldDB" id="A0A938WRT6"/>
<dbReference type="PANTHER" id="PTHR45947">
    <property type="entry name" value="SULFOQUINOVOSYL TRANSFERASE SQD2"/>
    <property type="match status" value="1"/>
</dbReference>
<evidence type="ECO:0000259" key="2">
    <source>
        <dbReference type="Pfam" id="PF13439"/>
    </source>
</evidence>
<keyword evidence="4" id="KW-1185">Reference proteome</keyword>
<evidence type="ECO:0000259" key="1">
    <source>
        <dbReference type="Pfam" id="PF00534"/>
    </source>
</evidence>
<dbReference type="Proteomes" id="UP000706891">
    <property type="component" value="Unassembled WGS sequence"/>
</dbReference>
<dbReference type="Gene3D" id="3.40.50.2000">
    <property type="entry name" value="Glycogen Phosphorylase B"/>
    <property type="match status" value="2"/>
</dbReference>
<sequence length="365" mass="41333">MKVIHYIPSIDRSSGGVGNYLQLLAHDLGNIAELHIVSHESDNELAIENVSIHYIDGKLTHLLKAKKQFCDLLNAVRPDVVHINSCWEVLCSYTVFWAKSLGYRVVITPHGMLEPWVIRKNYWKKKLPALLLYQKRALRMADAIVATAQTEKENLLRLNYNNNVYVVPTGIIVDNIPTKNNWQLNKTILFLALLRPNKGADLLIKAVNKLGKELIGYNVIIAGSGETVYVESLKQLVCELNLNNTITFTGAVYGDEKWKLYHKADIFVLPTLNENFGIVVAEALACGTPVITTKGAPWSDLVTWNCGWWIERSVDSLVEAIKSFMALTDDELERMGRNGRRLVETKYSSRRMADEMFRLYGRLSV</sequence>
<reference evidence="3" key="1">
    <citation type="submission" date="2020-08" db="EMBL/GenBank/DDBJ databases">
        <authorList>
            <person name="Cejkova D."/>
            <person name="Kubasova T."/>
            <person name="Jahodarova E."/>
            <person name="Rychlik I."/>
        </authorList>
    </citation>
    <scope>NUCLEOTIDE SEQUENCE</scope>
    <source>
        <strain evidence="3">An824</strain>
    </source>
</reference>
<dbReference type="PANTHER" id="PTHR45947:SF3">
    <property type="entry name" value="SULFOQUINOVOSYL TRANSFERASE SQD2"/>
    <property type="match status" value="1"/>
</dbReference>
<dbReference type="InterPro" id="IPR028098">
    <property type="entry name" value="Glyco_trans_4-like_N"/>
</dbReference>
<reference evidence="3" key="2">
    <citation type="journal article" date="2021" name="Sci. Rep.">
        <title>The distribution of antibiotic resistance genes in chicken gut microbiota commensals.</title>
        <authorList>
            <person name="Juricova H."/>
            <person name="Matiasovicova J."/>
            <person name="Kubasova T."/>
            <person name="Cejkova D."/>
            <person name="Rychlik I."/>
        </authorList>
    </citation>
    <scope>NUCLEOTIDE SEQUENCE</scope>
    <source>
        <strain evidence="3">An824</strain>
    </source>
</reference>
<proteinExistence type="predicted"/>
<protein>
    <submittedName>
        <fullName evidence="3">Glycosyltransferase</fullName>
    </submittedName>
</protein>
<dbReference type="Pfam" id="PF13439">
    <property type="entry name" value="Glyco_transf_4"/>
    <property type="match status" value="1"/>
</dbReference>
<evidence type="ECO:0000313" key="3">
    <source>
        <dbReference type="EMBL" id="MBM6674027.1"/>
    </source>
</evidence>
<accession>A0A938WRT6</accession>
<feature type="domain" description="Glycosyltransferase subfamily 4-like N-terminal" evidence="2">
    <location>
        <begin position="15"/>
        <end position="173"/>
    </location>
</feature>
<dbReference type="GO" id="GO:0016757">
    <property type="term" value="F:glycosyltransferase activity"/>
    <property type="evidence" value="ECO:0007669"/>
    <property type="project" value="InterPro"/>
</dbReference>
<dbReference type="RefSeq" id="WP_205105049.1">
    <property type="nucleotide sequence ID" value="NZ_JACJJG010000049.1"/>
</dbReference>
<dbReference type="SUPFAM" id="SSF53756">
    <property type="entry name" value="UDP-Glycosyltransferase/glycogen phosphorylase"/>
    <property type="match status" value="1"/>
</dbReference>
<feature type="domain" description="Glycosyl transferase family 1" evidence="1">
    <location>
        <begin position="184"/>
        <end position="341"/>
    </location>
</feature>